<keyword evidence="6" id="KW-0285">Flavoprotein</keyword>
<dbReference type="InterPro" id="IPR036188">
    <property type="entry name" value="FAD/NAD-bd_sf"/>
</dbReference>
<accession>A0AAV9WV74</accession>
<dbReference type="EMBL" id="JAVHJO010000015">
    <property type="protein sequence ID" value="KAK6527434.1"/>
    <property type="molecule type" value="Genomic_DNA"/>
</dbReference>
<keyword evidence="17" id="KW-1185">Reference proteome</keyword>
<dbReference type="AlphaFoldDB" id="A0AAV9WV74"/>
<evidence type="ECO:0000259" key="14">
    <source>
        <dbReference type="Pfam" id="PF00732"/>
    </source>
</evidence>
<gene>
    <name evidence="16" type="ORF">TWF694_004423</name>
</gene>
<keyword evidence="10 12" id="KW-0560">Oxidoreductase</keyword>
<evidence type="ECO:0000256" key="4">
    <source>
        <dbReference type="ARBA" id="ARBA00010790"/>
    </source>
</evidence>
<keyword evidence="7" id="KW-0812">Transmembrane</keyword>
<comment type="function">
    <text evidence="2">Long-chain fatty alcohol oxidase involved in the omega-oxidation pathway of lipid degradation.</text>
</comment>
<evidence type="ECO:0000313" key="16">
    <source>
        <dbReference type="EMBL" id="KAK6527434.1"/>
    </source>
</evidence>
<evidence type="ECO:0000256" key="1">
    <source>
        <dbReference type="ARBA" id="ARBA00000920"/>
    </source>
</evidence>
<evidence type="ECO:0000256" key="9">
    <source>
        <dbReference type="ARBA" id="ARBA00022989"/>
    </source>
</evidence>
<protein>
    <recommendedName>
        <fullName evidence="5 12">Long-chain-alcohol oxidase</fullName>
        <ecNumber evidence="5 12">1.1.3.20</ecNumber>
    </recommendedName>
</protein>
<feature type="domain" description="Glucose-methanol-choline oxidoreductase C-terminal" evidence="15">
    <location>
        <begin position="580"/>
        <end position="722"/>
    </location>
</feature>
<evidence type="ECO:0000256" key="6">
    <source>
        <dbReference type="ARBA" id="ARBA00022630"/>
    </source>
</evidence>
<dbReference type="EC" id="1.1.3.20" evidence="5 12"/>
<evidence type="ECO:0000256" key="2">
    <source>
        <dbReference type="ARBA" id="ARBA00003842"/>
    </source>
</evidence>
<evidence type="ECO:0000256" key="11">
    <source>
        <dbReference type="ARBA" id="ARBA00023136"/>
    </source>
</evidence>
<evidence type="ECO:0000256" key="10">
    <source>
        <dbReference type="ARBA" id="ARBA00023002"/>
    </source>
</evidence>
<dbReference type="Pfam" id="PF05199">
    <property type="entry name" value="GMC_oxred_C"/>
    <property type="match status" value="1"/>
</dbReference>
<organism evidence="16 17">
    <name type="scientific">Orbilia ellipsospora</name>
    <dbReference type="NCBI Taxonomy" id="2528407"/>
    <lineage>
        <taxon>Eukaryota</taxon>
        <taxon>Fungi</taxon>
        <taxon>Dikarya</taxon>
        <taxon>Ascomycota</taxon>
        <taxon>Pezizomycotina</taxon>
        <taxon>Orbiliomycetes</taxon>
        <taxon>Orbiliales</taxon>
        <taxon>Orbiliaceae</taxon>
        <taxon>Orbilia</taxon>
    </lineage>
</organism>
<dbReference type="InterPro" id="IPR012400">
    <property type="entry name" value="Long_Oxdase"/>
</dbReference>
<evidence type="ECO:0000256" key="13">
    <source>
        <dbReference type="PIRSR" id="PIRSR028937-1"/>
    </source>
</evidence>
<feature type="active site" description="Proton acceptor" evidence="13">
    <location>
        <position position="671"/>
    </location>
</feature>
<dbReference type="GO" id="GO:0050660">
    <property type="term" value="F:flavin adenine dinucleotide binding"/>
    <property type="evidence" value="ECO:0007669"/>
    <property type="project" value="InterPro"/>
</dbReference>
<evidence type="ECO:0000256" key="3">
    <source>
        <dbReference type="ARBA" id="ARBA00004370"/>
    </source>
</evidence>
<comment type="catalytic activity">
    <reaction evidence="1 12">
        <text>a long-chain primary fatty alcohol + O2 = a long-chain fatty aldehyde + H2O2</text>
        <dbReference type="Rhea" id="RHEA:22756"/>
        <dbReference type="ChEBI" id="CHEBI:15379"/>
        <dbReference type="ChEBI" id="CHEBI:16240"/>
        <dbReference type="ChEBI" id="CHEBI:17176"/>
        <dbReference type="ChEBI" id="CHEBI:77396"/>
        <dbReference type="EC" id="1.1.3.20"/>
    </reaction>
</comment>
<comment type="subcellular location">
    <subcellularLocation>
        <location evidence="3">Membrane</location>
    </subcellularLocation>
</comment>
<dbReference type="PANTHER" id="PTHR46056:SF12">
    <property type="entry name" value="LONG-CHAIN-ALCOHOL OXIDASE"/>
    <property type="match status" value="1"/>
</dbReference>
<dbReference type="GO" id="GO:0046577">
    <property type="term" value="F:long-chain-alcohol oxidase activity"/>
    <property type="evidence" value="ECO:0007669"/>
    <property type="project" value="UniProtKB-EC"/>
</dbReference>
<dbReference type="Proteomes" id="UP001365542">
    <property type="component" value="Unassembled WGS sequence"/>
</dbReference>
<dbReference type="Pfam" id="PF00732">
    <property type="entry name" value="GMC_oxred_N"/>
    <property type="match status" value="1"/>
</dbReference>
<evidence type="ECO:0000259" key="15">
    <source>
        <dbReference type="Pfam" id="PF05199"/>
    </source>
</evidence>
<name>A0AAV9WV74_9PEZI</name>
<evidence type="ECO:0000256" key="8">
    <source>
        <dbReference type="ARBA" id="ARBA00022827"/>
    </source>
</evidence>
<reference evidence="16 17" key="1">
    <citation type="submission" date="2019-10" db="EMBL/GenBank/DDBJ databases">
        <authorList>
            <person name="Palmer J.M."/>
        </authorList>
    </citation>
    <scope>NUCLEOTIDE SEQUENCE [LARGE SCALE GENOMIC DNA]</scope>
    <source>
        <strain evidence="16 17">TWF694</strain>
    </source>
</reference>
<keyword evidence="8" id="KW-0274">FAD</keyword>
<dbReference type="Gene3D" id="3.50.50.60">
    <property type="entry name" value="FAD/NAD(P)-binding domain"/>
    <property type="match status" value="2"/>
</dbReference>
<feature type="domain" description="Glucose-methanol-choline oxidoreductase N-terminal" evidence="14">
    <location>
        <begin position="270"/>
        <end position="498"/>
    </location>
</feature>
<proteinExistence type="inferred from homology"/>
<sequence>MTIEEIFFPFRRPSSTCPFDDEQWNILIQILETFVPRLTPEETSELKKDYYERVHVNPANEKDLDAYAQESLSDVPEVLQDIDCLFQNHVPPENVTQMGGLLTLLGTPHGSLNLTGSNTPFNQMTRQEREQAVLDWSTSKLVSLRALFKSFQTLAKVLWCRTSAVYHAAAGFPGYPFTEEGRKAYENIKQSAAIAEATPEFNFEDLSQADSDNGVTKLSTSILIIGSGSGGGVVAGHLSKALPNHSLMVVEKGFWYPKHKAPINERDGFHKLYEESAYLQTIDGSLGILAGKTWGGGSTVNVGVSWQLPAKTRKEWREKFGLGFVESPEFQDCLDYVCETGHAKPWKDFEHNHSNATIIQGSHRLGETFISVPQGIKGDPVSHSKICGAFCALTCKGADVSGGGGKMGVTKTYLAEAKKRGARFIQGFDVDRLTFDESGNATGVEGFWRSGPDEKNIKKVIIRAEKVICSGGSLNTPAILLRSGLSNPWIGKNLYMHPILSCMAEWKEDINPWEGSMVSAANIEHTSLDKNYGAAIEGMLMLPGQGTISIPWNNGLEYKKSMLRFKNTTNHVIIVRDRDTGRILLDEQLGKFKVDYTVSDYDRGHLLEALIATMKIHRAAGAQAIYPSVIGVPVYQRLDDEEADQIAFDEVVQRLREMGLTLENGIYGSAHQMGSCRMGISPQMGACNDKGKVWERNGLYVADASLMPTSCAVNPMTTTQALSEWVSRGIAADIKREENKN</sequence>
<comment type="caution">
    <text evidence="16">The sequence shown here is derived from an EMBL/GenBank/DDBJ whole genome shotgun (WGS) entry which is preliminary data.</text>
</comment>
<dbReference type="PANTHER" id="PTHR46056">
    <property type="entry name" value="LONG-CHAIN-ALCOHOL OXIDASE"/>
    <property type="match status" value="1"/>
</dbReference>
<dbReference type="InterPro" id="IPR000172">
    <property type="entry name" value="GMC_OxRdtase_N"/>
</dbReference>
<keyword evidence="9" id="KW-1133">Transmembrane helix</keyword>
<dbReference type="SUPFAM" id="SSF51905">
    <property type="entry name" value="FAD/NAD(P)-binding domain"/>
    <property type="match status" value="1"/>
</dbReference>
<evidence type="ECO:0000313" key="17">
    <source>
        <dbReference type="Proteomes" id="UP001365542"/>
    </source>
</evidence>
<dbReference type="InterPro" id="IPR007867">
    <property type="entry name" value="GMC_OxRtase_C"/>
</dbReference>
<dbReference type="PIRSF" id="PIRSF028937">
    <property type="entry name" value="Lg_Ch_AO"/>
    <property type="match status" value="1"/>
</dbReference>
<keyword evidence="11" id="KW-0472">Membrane</keyword>
<comment type="similarity">
    <text evidence="4 12">Belongs to the GMC oxidoreductase family.</text>
</comment>
<evidence type="ECO:0000256" key="12">
    <source>
        <dbReference type="PIRNR" id="PIRNR028937"/>
    </source>
</evidence>
<evidence type="ECO:0000256" key="5">
    <source>
        <dbReference type="ARBA" id="ARBA00013125"/>
    </source>
</evidence>
<dbReference type="GO" id="GO:0016020">
    <property type="term" value="C:membrane"/>
    <property type="evidence" value="ECO:0007669"/>
    <property type="project" value="UniProtKB-SubCell"/>
</dbReference>
<evidence type="ECO:0000256" key="7">
    <source>
        <dbReference type="ARBA" id="ARBA00022692"/>
    </source>
</evidence>